<evidence type="ECO:0000256" key="7">
    <source>
        <dbReference type="ARBA" id="ARBA00047551"/>
    </source>
</evidence>
<dbReference type="InterPro" id="IPR015943">
    <property type="entry name" value="WD40/YVTN_repeat-like_dom_sf"/>
</dbReference>
<dbReference type="AlphaFoldDB" id="A0A3N4HFZ1"/>
<evidence type="ECO:0000256" key="1">
    <source>
        <dbReference type="ARBA" id="ARBA00005156"/>
    </source>
</evidence>
<organism evidence="8 9">
    <name type="scientific">Ascobolus immersus RN42</name>
    <dbReference type="NCBI Taxonomy" id="1160509"/>
    <lineage>
        <taxon>Eukaryota</taxon>
        <taxon>Fungi</taxon>
        <taxon>Dikarya</taxon>
        <taxon>Ascomycota</taxon>
        <taxon>Pezizomycotina</taxon>
        <taxon>Pezizomycetes</taxon>
        <taxon>Pezizales</taxon>
        <taxon>Ascobolaceae</taxon>
        <taxon>Ascobolus</taxon>
    </lineage>
</organism>
<reference evidence="8 9" key="1">
    <citation type="journal article" date="2018" name="Nat. Ecol. Evol.">
        <title>Pezizomycetes genomes reveal the molecular basis of ectomycorrhizal truffle lifestyle.</title>
        <authorList>
            <person name="Murat C."/>
            <person name="Payen T."/>
            <person name="Noel B."/>
            <person name="Kuo A."/>
            <person name="Morin E."/>
            <person name="Chen J."/>
            <person name="Kohler A."/>
            <person name="Krizsan K."/>
            <person name="Balestrini R."/>
            <person name="Da Silva C."/>
            <person name="Montanini B."/>
            <person name="Hainaut M."/>
            <person name="Levati E."/>
            <person name="Barry K.W."/>
            <person name="Belfiori B."/>
            <person name="Cichocki N."/>
            <person name="Clum A."/>
            <person name="Dockter R.B."/>
            <person name="Fauchery L."/>
            <person name="Guy J."/>
            <person name="Iotti M."/>
            <person name="Le Tacon F."/>
            <person name="Lindquist E.A."/>
            <person name="Lipzen A."/>
            <person name="Malagnac F."/>
            <person name="Mello A."/>
            <person name="Molinier V."/>
            <person name="Miyauchi S."/>
            <person name="Poulain J."/>
            <person name="Riccioni C."/>
            <person name="Rubini A."/>
            <person name="Sitrit Y."/>
            <person name="Splivallo R."/>
            <person name="Traeger S."/>
            <person name="Wang M."/>
            <person name="Zifcakova L."/>
            <person name="Wipf D."/>
            <person name="Zambonelli A."/>
            <person name="Paolocci F."/>
            <person name="Nowrousian M."/>
            <person name="Ottonello S."/>
            <person name="Baldrian P."/>
            <person name="Spatafora J.W."/>
            <person name="Henrissat B."/>
            <person name="Nagy L.G."/>
            <person name="Aury J.M."/>
            <person name="Wincker P."/>
            <person name="Grigoriev I.V."/>
            <person name="Bonfante P."/>
            <person name="Martin F.M."/>
        </authorList>
    </citation>
    <scope>NUCLEOTIDE SEQUENCE [LARGE SCALE GENOMIC DNA]</scope>
    <source>
        <strain evidence="8 9">RN42</strain>
    </source>
</reference>
<keyword evidence="3" id="KW-0677">Repeat</keyword>
<dbReference type="STRING" id="1160509.A0A3N4HFZ1"/>
<dbReference type="GO" id="GO:0061685">
    <property type="term" value="F:diphthine methylesterase activity"/>
    <property type="evidence" value="ECO:0007669"/>
    <property type="project" value="UniProtKB-EC"/>
</dbReference>
<keyword evidence="4" id="KW-0378">Hydrolase</keyword>
<name>A0A3N4HFZ1_ASCIM</name>
<dbReference type="Pfam" id="PF00400">
    <property type="entry name" value="WD40"/>
    <property type="match status" value="1"/>
</dbReference>
<evidence type="ECO:0000256" key="3">
    <source>
        <dbReference type="ARBA" id="ARBA00022737"/>
    </source>
</evidence>
<dbReference type="EC" id="3.1.1.97" evidence="6"/>
<dbReference type="PANTHER" id="PTHR46042">
    <property type="entry name" value="DIPHTHINE METHYLTRANSFERASE"/>
    <property type="match status" value="1"/>
</dbReference>
<evidence type="ECO:0000313" key="8">
    <source>
        <dbReference type="EMBL" id="RPA73033.1"/>
    </source>
</evidence>
<dbReference type="OrthoDB" id="1930760at2759"/>
<dbReference type="InterPro" id="IPR052415">
    <property type="entry name" value="Diphthine_MTase"/>
</dbReference>
<dbReference type="SMART" id="SM00320">
    <property type="entry name" value="WD40"/>
    <property type="match status" value="2"/>
</dbReference>
<dbReference type="GO" id="GO:0005737">
    <property type="term" value="C:cytoplasm"/>
    <property type="evidence" value="ECO:0007669"/>
    <property type="project" value="TreeGrafter"/>
</dbReference>
<dbReference type="GO" id="GO:0017183">
    <property type="term" value="P:protein histidyl modification to diphthamide"/>
    <property type="evidence" value="ECO:0007669"/>
    <property type="project" value="TreeGrafter"/>
</dbReference>
<evidence type="ECO:0000256" key="2">
    <source>
        <dbReference type="ARBA" id="ARBA00022574"/>
    </source>
</evidence>
<dbReference type="InterPro" id="IPR001680">
    <property type="entry name" value="WD40_rpt"/>
</dbReference>
<evidence type="ECO:0000256" key="5">
    <source>
        <dbReference type="ARBA" id="ARBA00038092"/>
    </source>
</evidence>
<comment type="catalytic activity">
    <reaction evidence="7">
        <text>diphthine methyl ester-[translation elongation factor 2] + H2O = diphthine-[translation elongation factor 2] + methanol + H(+)</text>
        <dbReference type="Rhea" id="RHEA:42656"/>
        <dbReference type="Rhea" id="RHEA-COMP:10172"/>
        <dbReference type="Rhea" id="RHEA-COMP:10173"/>
        <dbReference type="ChEBI" id="CHEBI:15377"/>
        <dbReference type="ChEBI" id="CHEBI:15378"/>
        <dbReference type="ChEBI" id="CHEBI:17790"/>
        <dbReference type="ChEBI" id="CHEBI:79005"/>
        <dbReference type="ChEBI" id="CHEBI:82696"/>
        <dbReference type="EC" id="3.1.1.97"/>
    </reaction>
</comment>
<dbReference type="EMBL" id="ML119836">
    <property type="protein sequence ID" value="RPA73033.1"/>
    <property type="molecule type" value="Genomic_DNA"/>
</dbReference>
<keyword evidence="9" id="KW-1185">Reference proteome</keyword>
<dbReference type="Gene3D" id="2.130.10.10">
    <property type="entry name" value="YVTN repeat-like/Quinoprotein amine dehydrogenase"/>
    <property type="match status" value="1"/>
</dbReference>
<dbReference type="InterPro" id="IPR036322">
    <property type="entry name" value="WD40_repeat_dom_sf"/>
</dbReference>
<dbReference type="PANTHER" id="PTHR46042:SF1">
    <property type="entry name" value="DIPHTHINE METHYLTRANSFERASE"/>
    <property type="match status" value="1"/>
</dbReference>
<evidence type="ECO:0000313" key="9">
    <source>
        <dbReference type="Proteomes" id="UP000275078"/>
    </source>
</evidence>
<evidence type="ECO:0000256" key="4">
    <source>
        <dbReference type="ARBA" id="ARBA00022801"/>
    </source>
</evidence>
<protein>
    <recommendedName>
        <fullName evidence="6">methylated diphthine methylhydrolase</fullName>
        <ecNumber evidence="6">3.1.1.97</ecNumber>
    </recommendedName>
</protein>
<dbReference type="Proteomes" id="UP000275078">
    <property type="component" value="Unassembled WGS sequence"/>
</dbReference>
<comment type="similarity">
    <text evidence="5">Belongs to the DPH7 family.</text>
</comment>
<keyword evidence="2" id="KW-0853">WD repeat</keyword>
<accession>A0A3N4HFZ1</accession>
<proteinExistence type="inferred from homology"/>
<evidence type="ECO:0000256" key="6">
    <source>
        <dbReference type="ARBA" id="ARBA00039131"/>
    </source>
</evidence>
<comment type="pathway">
    <text evidence="1">Protein modification; peptidyl-diphthamide biosynthesis.</text>
</comment>
<gene>
    <name evidence="8" type="ORF">BJ508DRAFT_334483</name>
</gene>
<sequence>MAELEDLQTISSTQTTFLNLPPSCSQFSPLDPTLLCVGTYFLNEATKEKSGEILLYRLSDNDEITPLASHPLRAVLDLQFSPHDPTLIALPQSHGLISFFTLTSTGELTHLLTSQILEPEVLLLSCAFHPIDPTILSTTLNTGEIAILKLDGSSVSVHNRFQPHLLEVWTSAFSPDGSVLYSGADDGYLVASDWEDGLTLWMDTKSHSAGVTAILPLPESIDGTESRLITGSYDERIRLINVKPRRRLVADEILGGGVWRLQVLSKPEGEKSEDEQTEDLASGHVRLLASCMHAGSRVVELTGANEWIVEAEWTENESMNYGSAWSWRAPGRVVSTSFYDKRVAVWRWKGLEK</sequence>
<dbReference type="SUPFAM" id="SSF50978">
    <property type="entry name" value="WD40 repeat-like"/>
    <property type="match status" value="1"/>
</dbReference>